<evidence type="ECO:0000256" key="6">
    <source>
        <dbReference type="ARBA" id="ARBA00022695"/>
    </source>
</evidence>
<dbReference type="InterPro" id="IPR011004">
    <property type="entry name" value="Trimer_LpxA-like_sf"/>
</dbReference>
<dbReference type="Gene3D" id="2.160.10.10">
    <property type="entry name" value="Hexapeptide repeat proteins"/>
    <property type="match status" value="1"/>
</dbReference>
<evidence type="ECO:0000313" key="13">
    <source>
        <dbReference type="Proteomes" id="UP000003860"/>
    </source>
</evidence>
<dbReference type="SUPFAM" id="SSF51161">
    <property type="entry name" value="Trimeric LpxA-like enzymes"/>
    <property type="match status" value="1"/>
</dbReference>
<reference evidence="12" key="2">
    <citation type="submission" date="2011-01" db="EMBL/GenBank/DDBJ databases">
        <title>The Non-contiguous Finished genome of Clostridium papyrosolvens.</title>
        <authorList>
            <person name="Lucas S."/>
            <person name="Copeland A."/>
            <person name="Lapidus A."/>
            <person name="Cheng J.-F."/>
            <person name="Goodwin L."/>
            <person name="Pitluck S."/>
            <person name="Misra M."/>
            <person name="Chertkov O."/>
            <person name="Detter J.C."/>
            <person name="Han C."/>
            <person name="Tapia R."/>
            <person name="Land M."/>
            <person name="Hauser L."/>
            <person name="Kyrpides N."/>
            <person name="Ivanova N."/>
            <person name="Pagani I."/>
            <person name="Mouttaki H."/>
            <person name="He Z."/>
            <person name="Zhou J."/>
            <person name="Hemme C.L."/>
            <person name="Woyke T."/>
        </authorList>
    </citation>
    <scope>NUCLEOTIDE SEQUENCE [LARGE SCALE GENOMIC DNA]</scope>
    <source>
        <strain evidence="12">DSM 2782</strain>
    </source>
</reference>
<reference evidence="12" key="1">
    <citation type="submission" date="2009-07" db="EMBL/GenBank/DDBJ databases">
        <authorList>
            <consortium name="US DOE Joint Genome Institute (JGI-PGF)"/>
            <person name="Lucas S."/>
            <person name="Copeland A."/>
            <person name="Lapidus A."/>
            <person name="Glavina del Rio T."/>
            <person name="Tice H."/>
            <person name="Bruce D."/>
            <person name="Goodwin L."/>
            <person name="Pitluck S."/>
            <person name="Larimer F."/>
            <person name="Land M.L."/>
            <person name="Mouttaki H."/>
            <person name="He Z."/>
            <person name="Zhou J."/>
            <person name="Hemme C.L."/>
        </authorList>
    </citation>
    <scope>NUCLEOTIDE SEQUENCE [LARGE SCALE GENOMIC DNA]</scope>
    <source>
        <strain evidence="12">DSM 2782</strain>
    </source>
</reference>
<dbReference type="InterPro" id="IPR005835">
    <property type="entry name" value="NTP_transferase_dom"/>
</dbReference>
<evidence type="ECO:0000313" key="12">
    <source>
        <dbReference type="EMBL" id="EGD46986.1"/>
    </source>
</evidence>
<comment type="pathway">
    <text evidence="1">Nucleotide-sugar biosynthesis; UDP-N-acetyl-alpha-D-glucosamine biosynthesis; N-acetyl-alpha-D-glucosamine 1-phosphate from alpha-D-glucosamine 6-phosphate (route II): step 2/2.</text>
</comment>
<keyword evidence="6" id="KW-0548">Nucleotidyltransferase</keyword>
<keyword evidence="8" id="KW-0012">Acyltransferase</keyword>
<dbReference type="SUPFAM" id="SSF53448">
    <property type="entry name" value="Nucleotide-diphospho-sugar transferases"/>
    <property type="match status" value="1"/>
</dbReference>
<evidence type="ECO:0000256" key="5">
    <source>
        <dbReference type="ARBA" id="ARBA00022679"/>
    </source>
</evidence>
<dbReference type="RefSeq" id="WP_004620566.1">
    <property type="nucleotide sequence ID" value="NZ_ACXX02000010.1"/>
</dbReference>
<accession>F1TF48</accession>
<dbReference type="AlphaFoldDB" id="F1TF48"/>
<evidence type="ECO:0000256" key="9">
    <source>
        <dbReference type="ARBA" id="ARBA00048247"/>
    </source>
</evidence>
<sequence length="456" mass="49567">MALKKSAVILAAGVGSKMFPFSTVRSKTTIKIAGIPLIRYNAQKLAQMGCEDIVVVTLSSYQREIEACLSPLENINIVCVNENYGSADSLASGADACTNDNILVLYGDTIIDERDFEILYWEVEPAALLYPLSETAKNWIGATVSDNRIGEIGAHYRGSLITHQFAAFNLDINIISQIIKAPDYFPNVKCGVGVPRERFVEAGLIKPVQQGQIKAIEGQGIFFDIDKPWHMLAANEQMVKIRTGKLKENKLAEGAGISQRAIVRGFVELGKNSVIGDNVVIEGNVIAGENTVIDNGAIISGSAVIGDNTKIRNYCHIYDGVSIGSECILDHGSEFIGGLMMDKVYLYHYCEMYGALGNYVDIGAATVCGTLRFDDGSPSQRVKGRIEIPLSYGDAIYIGDYCRTGVNAILMPGCKIGSYSVVGPGVILTGDVEENSLIQVKQELTIKKWGYEKYGW</sequence>
<dbReference type="InterPro" id="IPR001451">
    <property type="entry name" value="Hexapep"/>
</dbReference>
<dbReference type="EMBL" id="ACXX02000010">
    <property type="protein sequence ID" value="EGD46986.1"/>
    <property type="molecule type" value="Genomic_DNA"/>
</dbReference>
<evidence type="ECO:0000256" key="2">
    <source>
        <dbReference type="ARBA" id="ARBA00005208"/>
    </source>
</evidence>
<dbReference type="PANTHER" id="PTHR43584:SF8">
    <property type="entry name" value="N-ACETYLMURAMATE ALPHA-1-PHOSPHATE URIDYLYLTRANSFERASE"/>
    <property type="match status" value="1"/>
</dbReference>
<comment type="catalytic activity">
    <reaction evidence="9">
        <text>alpha-D-glucosamine 1-phosphate + acetyl-CoA = N-acetyl-alpha-D-glucosamine 1-phosphate + CoA + H(+)</text>
        <dbReference type="Rhea" id="RHEA:13725"/>
        <dbReference type="ChEBI" id="CHEBI:15378"/>
        <dbReference type="ChEBI" id="CHEBI:57287"/>
        <dbReference type="ChEBI" id="CHEBI:57288"/>
        <dbReference type="ChEBI" id="CHEBI:57776"/>
        <dbReference type="ChEBI" id="CHEBI:58516"/>
        <dbReference type="EC" id="2.3.1.157"/>
    </reaction>
</comment>
<keyword evidence="13" id="KW-1185">Reference proteome</keyword>
<gene>
    <name evidence="12" type="ORF">Cpap_1181</name>
</gene>
<protein>
    <submittedName>
        <fullName evidence="12">Nucleotidyl transferase</fullName>
    </submittedName>
</protein>
<evidence type="ECO:0000256" key="10">
    <source>
        <dbReference type="ARBA" id="ARBA00048493"/>
    </source>
</evidence>
<feature type="domain" description="Nucleotidyl transferase" evidence="11">
    <location>
        <begin position="7"/>
        <end position="116"/>
    </location>
</feature>
<evidence type="ECO:0000259" key="11">
    <source>
        <dbReference type="Pfam" id="PF00483"/>
    </source>
</evidence>
<comment type="similarity">
    <text evidence="4">In the N-terminal section; belongs to the N-acetylglucosamine-1-phosphate uridyltransferase family.</text>
</comment>
<evidence type="ECO:0000256" key="7">
    <source>
        <dbReference type="ARBA" id="ARBA00023268"/>
    </source>
</evidence>
<dbReference type="GO" id="GO:0019134">
    <property type="term" value="F:glucosamine-1-phosphate N-acetyltransferase activity"/>
    <property type="evidence" value="ECO:0007669"/>
    <property type="project" value="UniProtKB-EC"/>
</dbReference>
<evidence type="ECO:0000256" key="1">
    <source>
        <dbReference type="ARBA" id="ARBA00005166"/>
    </source>
</evidence>
<dbReference type="eggNOG" id="COG1208">
    <property type="taxonomic scope" value="Bacteria"/>
</dbReference>
<dbReference type="OrthoDB" id="9813612at2"/>
<dbReference type="Pfam" id="PF00483">
    <property type="entry name" value="NTP_transferase"/>
    <property type="match status" value="1"/>
</dbReference>
<dbReference type="eggNOG" id="COG0110">
    <property type="taxonomic scope" value="Bacteria"/>
</dbReference>
<evidence type="ECO:0000256" key="4">
    <source>
        <dbReference type="ARBA" id="ARBA00007947"/>
    </source>
</evidence>
<keyword evidence="7" id="KW-0511">Multifunctional enzyme</keyword>
<evidence type="ECO:0000256" key="8">
    <source>
        <dbReference type="ARBA" id="ARBA00023315"/>
    </source>
</evidence>
<comment type="pathway">
    <text evidence="2">Nucleotide-sugar biosynthesis; UDP-N-acetyl-alpha-D-glucosamine biosynthesis; UDP-N-acetyl-alpha-D-glucosamine from N-acetyl-alpha-D-glucosamine 1-phosphate: step 1/1.</text>
</comment>
<dbReference type="GO" id="GO:0003977">
    <property type="term" value="F:UDP-N-acetylglucosamine diphosphorylase activity"/>
    <property type="evidence" value="ECO:0007669"/>
    <property type="project" value="UniProtKB-EC"/>
</dbReference>
<comment type="similarity">
    <text evidence="3">In the C-terminal section; belongs to the transferase hexapeptide repeat family.</text>
</comment>
<comment type="catalytic activity">
    <reaction evidence="10">
        <text>N-acetyl-alpha-D-glucosamine 1-phosphate + UTP + H(+) = UDP-N-acetyl-alpha-D-glucosamine + diphosphate</text>
        <dbReference type="Rhea" id="RHEA:13509"/>
        <dbReference type="ChEBI" id="CHEBI:15378"/>
        <dbReference type="ChEBI" id="CHEBI:33019"/>
        <dbReference type="ChEBI" id="CHEBI:46398"/>
        <dbReference type="ChEBI" id="CHEBI:57705"/>
        <dbReference type="ChEBI" id="CHEBI:57776"/>
        <dbReference type="EC" id="2.7.7.23"/>
    </reaction>
</comment>
<dbReference type="Gene3D" id="3.90.550.10">
    <property type="entry name" value="Spore Coat Polysaccharide Biosynthesis Protein SpsA, Chain A"/>
    <property type="match status" value="1"/>
</dbReference>
<name>F1TF48_9FIRM</name>
<dbReference type="InterPro" id="IPR029044">
    <property type="entry name" value="Nucleotide-diphossugar_trans"/>
</dbReference>
<dbReference type="Proteomes" id="UP000003860">
    <property type="component" value="Unassembled WGS sequence"/>
</dbReference>
<dbReference type="InterPro" id="IPR050065">
    <property type="entry name" value="GlmU-like"/>
</dbReference>
<dbReference type="PANTHER" id="PTHR43584">
    <property type="entry name" value="NUCLEOTIDYL TRANSFERASE"/>
    <property type="match status" value="1"/>
</dbReference>
<evidence type="ECO:0000256" key="3">
    <source>
        <dbReference type="ARBA" id="ARBA00007707"/>
    </source>
</evidence>
<keyword evidence="5 12" id="KW-0808">Transferase</keyword>
<organism evidence="12 13">
    <name type="scientific">Ruminiclostridium papyrosolvens DSM 2782</name>
    <dbReference type="NCBI Taxonomy" id="588581"/>
    <lineage>
        <taxon>Bacteria</taxon>
        <taxon>Bacillati</taxon>
        <taxon>Bacillota</taxon>
        <taxon>Clostridia</taxon>
        <taxon>Eubacteriales</taxon>
        <taxon>Oscillospiraceae</taxon>
        <taxon>Ruminiclostridium</taxon>
    </lineage>
</organism>
<proteinExistence type="inferred from homology"/>
<dbReference type="STRING" id="588581.Cpap_1181"/>
<dbReference type="Pfam" id="PF00132">
    <property type="entry name" value="Hexapep"/>
    <property type="match status" value="2"/>
</dbReference>
<comment type="caution">
    <text evidence="12">The sequence shown here is derived from an EMBL/GenBank/DDBJ whole genome shotgun (WGS) entry which is preliminary data.</text>
</comment>